<dbReference type="Proteomes" id="UP000223606">
    <property type="component" value="Chromosome 1"/>
</dbReference>
<comment type="similarity">
    <text evidence="2">Belongs to the ABC transporter superfamily.</text>
</comment>
<dbReference type="InterPro" id="IPR003593">
    <property type="entry name" value="AAA+_ATPase"/>
</dbReference>
<dbReference type="InterPro" id="IPR039421">
    <property type="entry name" value="Type_1_exporter"/>
</dbReference>
<evidence type="ECO:0000256" key="9">
    <source>
        <dbReference type="SAM" id="Phobius"/>
    </source>
</evidence>
<organism evidence="12 13">
    <name type="scientific">Hartmannibacter diazotrophicus</name>
    <dbReference type="NCBI Taxonomy" id="1482074"/>
    <lineage>
        <taxon>Bacteria</taxon>
        <taxon>Pseudomonadati</taxon>
        <taxon>Pseudomonadota</taxon>
        <taxon>Alphaproteobacteria</taxon>
        <taxon>Hyphomicrobiales</taxon>
        <taxon>Pleomorphomonadaceae</taxon>
        <taxon>Hartmannibacter</taxon>
    </lineage>
</organism>
<dbReference type="SUPFAM" id="SSF90123">
    <property type="entry name" value="ABC transporter transmembrane region"/>
    <property type="match status" value="1"/>
</dbReference>
<dbReference type="GO" id="GO:0005886">
    <property type="term" value="C:plasma membrane"/>
    <property type="evidence" value="ECO:0007669"/>
    <property type="project" value="UniProtKB-SubCell"/>
</dbReference>
<dbReference type="Pfam" id="PF00664">
    <property type="entry name" value="ABC_membrane"/>
    <property type="match status" value="1"/>
</dbReference>
<feature type="domain" description="ABC transporter" evidence="10">
    <location>
        <begin position="352"/>
        <end position="586"/>
    </location>
</feature>
<reference evidence="13" key="1">
    <citation type="submission" date="2017-09" db="EMBL/GenBank/DDBJ databases">
        <title>Genome sequence of Nannocystis excedens DSM 71.</title>
        <authorList>
            <person name="Blom J."/>
        </authorList>
    </citation>
    <scope>NUCLEOTIDE SEQUENCE [LARGE SCALE GENOMIC DNA]</scope>
    <source>
        <strain evidence="13">type strain: E19</strain>
    </source>
</reference>
<dbReference type="InterPro" id="IPR017871">
    <property type="entry name" value="ABC_transporter-like_CS"/>
</dbReference>
<dbReference type="EMBL" id="LT960614">
    <property type="protein sequence ID" value="SON54645.1"/>
    <property type="molecule type" value="Genomic_DNA"/>
</dbReference>
<dbReference type="PROSITE" id="PS50893">
    <property type="entry name" value="ABC_TRANSPORTER_2"/>
    <property type="match status" value="1"/>
</dbReference>
<evidence type="ECO:0000256" key="2">
    <source>
        <dbReference type="ARBA" id="ARBA00005417"/>
    </source>
</evidence>
<dbReference type="GO" id="GO:0016887">
    <property type="term" value="F:ATP hydrolysis activity"/>
    <property type="evidence" value="ECO:0007669"/>
    <property type="project" value="InterPro"/>
</dbReference>
<dbReference type="FunFam" id="3.40.50.300:FF:000287">
    <property type="entry name" value="Multidrug ABC transporter ATP-binding protein"/>
    <property type="match status" value="1"/>
</dbReference>
<evidence type="ECO:0000259" key="10">
    <source>
        <dbReference type="PROSITE" id="PS50893"/>
    </source>
</evidence>
<keyword evidence="4 9" id="KW-0812">Transmembrane</keyword>
<dbReference type="InterPro" id="IPR027417">
    <property type="entry name" value="P-loop_NTPase"/>
</dbReference>
<evidence type="ECO:0000256" key="8">
    <source>
        <dbReference type="ARBA" id="ARBA00023136"/>
    </source>
</evidence>
<comment type="subcellular location">
    <subcellularLocation>
        <location evidence="1">Cell membrane</location>
        <topology evidence="1">Multi-pass membrane protein</topology>
    </subcellularLocation>
</comment>
<accession>A0A2C9D561</accession>
<evidence type="ECO:0000256" key="6">
    <source>
        <dbReference type="ARBA" id="ARBA00022840"/>
    </source>
</evidence>
<evidence type="ECO:0000313" key="12">
    <source>
        <dbReference type="EMBL" id="SON54645.1"/>
    </source>
</evidence>
<keyword evidence="6 12" id="KW-0067">ATP-binding</keyword>
<dbReference type="Gene3D" id="3.40.50.300">
    <property type="entry name" value="P-loop containing nucleotide triphosphate hydrolases"/>
    <property type="match status" value="1"/>
</dbReference>
<protein>
    <submittedName>
        <fullName evidence="12">Lipid A export ATP-binding/permease protein MsbA</fullName>
        <ecNumber evidence="12">3.6.3.-</ecNumber>
    </submittedName>
</protein>
<feature type="transmembrane region" description="Helical" evidence="9">
    <location>
        <begin position="283"/>
        <end position="303"/>
    </location>
</feature>
<dbReference type="PROSITE" id="PS50929">
    <property type="entry name" value="ABC_TM1F"/>
    <property type="match status" value="1"/>
</dbReference>
<dbReference type="InterPro" id="IPR036640">
    <property type="entry name" value="ABC1_TM_sf"/>
</dbReference>
<keyword evidence="3" id="KW-0813">Transport</keyword>
<feature type="transmembrane region" description="Helical" evidence="9">
    <location>
        <begin position="71"/>
        <end position="89"/>
    </location>
</feature>
<gene>
    <name evidence="12" type="primary">msbA</name>
    <name evidence="12" type="ORF">HDIA_1104</name>
</gene>
<dbReference type="RefSeq" id="WP_162292613.1">
    <property type="nucleotide sequence ID" value="NZ_LT960614.1"/>
</dbReference>
<evidence type="ECO:0000256" key="3">
    <source>
        <dbReference type="ARBA" id="ARBA00022448"/>
    </source>
</evidence>
<keyword evidence="8 9" id="KW-0472">Membrane</keyword>
<dbReference type="PANTHER" id="PTHR43394:SF1">
    <property type="entry name" value="ATP-BINDING CASSETTE SUB-FAMILY B MEMBER 10, MITOCHONDRIAL"/>
    <property type="match status" value="1"/>
</dbReference>
<evidence type="ECO:0000256" key="1">
    <source>
        <dbReference type="ARBA" id="ARBA00004651"/>
    </source>
</evidence>
<dbReference type="InterPro" id="IPR011527">
    <property type="entry name" value="ABC1_TM_dom"/>
</dbReference>
<dbReference type="PANTHER" id="PTHR43394">
    <property type="entry name" value="ATP-DEPENDENT PERMEASE MDL1, MITOCHONDRIAL"/>
    <property type="match status" value="1"/>
</dbReference>
<evidence type="ECO:0000256" key="7">
    <source>
        <dbReference type="ARBA" id="ARBA00022989"/>
    </source>
</evidence>
<sequence length="598" mass="64324">MAVAAGWQDGGTGQDGKEIVRRIVRRYLRPRWKLIAASILSMVLVAGTTGALPFLLQAAADQIFVGKDERLLWSLPVAIVIVMGLRAVVEYFGRILEARISNGVVAEIRKELFERLVGADLGFLQRSHSAAFVSVFSNDTQIVNNAAAQTLSALIKNALQAFALIIAMMWMDPKLGTLVLIALPVTVFLMSKQRRKMRSSVTRTLRGAGDLAALVSQTLTGIRVVKAYDQERAETLRASAVIDRTYEATMQTAQARAATGPVTEGLSGIGFAAAVFYGGWQGIYGTLTLGSFMGFMAAAMLVYQPLRQIATLQNALMEGMVAARRVFAILDEPRHIVDAPDARDLEVRGAHIRFEDVVFSYDGANPVISGVTVDIPAGHKVALVGPSGAGKSTFLNLVLRFYDPDRGRVLIDGQDLRQTKLASVRRASALLTQDPVLFDDTVASNIAYGSAAASEEDIAAAARAADAETFILELPGRYQSQVGEAGGQLSGGQKQRIAIARAMLRDAPILLLDEPTSALDAKAEARIQSSLETLFEGRTVLMIAHRLSTVKKADLILVFDHGRIVEKGTHDELVAAGGLYETLHRTQLSGAPEDEAAA</sequence>
<feature type="transmembrane region" description="Helical" evidence="9">
    <location>
        <begin position="34"/>
        <end position="59"/>
    </location>
</feature>
<dbReference type="SMART" id="SM00382">
    <property type="entry name" value="AAA"/>
    <property type="match status" value="1"/>
</dbReference>
<name>A0A2C9D561_9HYPH</name>
<dbReference type="GO" id="GO:0005524">
    <property type="term" value="F:ATP binding"/>
    <property type="evidence" value="ECO:0007669"/>
    <property type="project" value="UniProtKB-KW"/>
</dbReference>
<feature type="transmembrane region" description="Helical" evidence="9">
    <location>
        <begin position="175"/>
        <end position="191"/>
    </location>
</feature>
<dbReference type="EC" id="3.6.3.-" evidence="12"/>
<dbReference type="PROSITE" id="PS00211">
    <property type="entry name" value="ABC_TRANSPORTER_1"/>
    <property type="match status" value="1"/>
</dbReference>
<evidence type="ECO:0000256" key="5">
    <source>
        <dbReference type="ARBA" id="ARBA00022741"/>
    </source>
</evidence>
<feature type="transmembrane region" description="Helical" evidence="9">
    <location>
        <begin position="151"/>
        <end position="169"/>
    </location>
</feature>
<evidence type="ECO:0000259" key="11">
    <source>
        <dbReference type="PROSITE" id="PS50929"/>
    </source>
</evidence>
<dbReference type="AlphaFoldDB" id="A0A2C9D561"/>
<feature type="domain" description="ABC transmembrane type-1" evidence="11">
    <location>
        <begin position="36"/>
        <end position="318"/>
    </location>
</feature>
<dbReference type="Pfam" id="PF00005">
    <property type="entry name" value="ABC_tran"/>
    <property type="match status" value="1"/>
</dbReference>
<dbReference type="GO" id="GO:0015421">
    <property type="term" value="F:ABC-type oligopeptide transporter activity"/>
    <property type="evidence" value="ECO:0007669"/>
    <property type="project" value="TreeGrafter"/>
</dbReference>
<evidence type="ECO:0000313" key="13">
    <source>
        <dbReference type="Proteomes" id="UP000223606"/>
    </source>
</evidence>
<keyword evidence="13" id="KW-1185">Reference proteome</keyword>
<keyword evidence="12" id="KW-0378">Hydrolase</keyword>
<dbReference type="SUPFAM" id="SSF52540">
    <property type="entry name" value="P-loop containing nucleoside triphosphate hydrolases"/>
    <property type="match status" value="1"/>
</dbReference>
<dbReference type="InterPro" id="IPR003439">
    <property type="entry name" value="ABC_transporter-like_ATP-bd"/>
</dbReference>
<dbReference type="KEGG" id="hdi:HDIA_1104"/>
<evidence type="ECO:0000256" key="4">
    <source>
        <dbReference type="ARBA" id="ARBA00022692"/>
    </source>
</evidence>
<dbReference type="Gene3D" id="1.20.1560.10">
    <property type="entry name" value="ABC transporter type 1, transmembrane domain"/>
    <property type="match status" value="1"/>
</dbReference>
<keyword evidence="7 9" id="KW-1133">Transmembrane helix</keyword>
<keyword evidence="5" id="KW-0547">Nucleotide-binding</keyword>
<proteinExistence type="inferred from homology"/>
<dbReference type="CDD" id="cd18552">
    <property type="entry name" value="ABC_6TM_MsbA_like"/>
    <property type="match status" value="1"/>
</dbReference>